<reference evidence="1" key="2">
    <citation type="submission" date="2020-09" db="EMBL/GenBank/DDBJ databases">
        <authorList>
            <person name="Sun Q."/>
            <person name="Zhou Y."/>
        </authorList>
    </citation>
    <scope>NUCLEOTIDE SEQUENCE</scope>
    <source>
        <strain evidence="1">CGMCC 4.7272</strain>
    </source>
</reference>
<comment type="caution">
    <text evidence="1">The sequence shown here is derived from an EMBL/GenBank/DDBJ whole genome shotgun (WGS) entry which is preliminary data.</text>
</comment>
<dbReference type="PANTHER" id="PTHR47756:SF2">
    <property type="entry name" value="BLL6612 PROTEIN"/>
    <property type="match status" value="1"/>
</dbReference>
<dbReference type="EMBL" id="BMMU01000070">
    <property type="protein sequence ID" value="GGJ71494.1"/>
    <property type="molecule type" value="Genomic_DNA"/>
</dbReference>
<keyword evidence="2" id="KW-1185">Reference proteome</keyword>
<sequence>MRPVHTDDVVHPRASARHRVSANLKAHLLVPEATMAQRISRAKQTAKTSGMPLRMPEAANRGQWLGEVLHVLYLIFNEGHTTTGGADPRPLCRPR</sequence>
<dbReference type="Proteomes" id="UP000625682">
    <property type="component" value="Unassembled WGS sequence"/>
</dbReference>
<evidence type="ECO:0000313" key="1">
    <source>
        <dbReference type="EMBL" id="GGJ71494.1"/>
    </source>
</evidence>
<evidence type="ECO:0000313" key="2">
    <source>
        <dbReference type="Proteomes" id="UP000625682"/>
    </source>
</evidence>
<gene>
    <name evidence="1" type="ORF">GCM10012282_80450</name>
</gene>
<organism evidence="1 2">
    <name type="scientific">Streptomyces lacrimifluminis</name>
    <dbReference type="NCBI Taxonomy" id="1500077"/>
    <lineage>
        <taxon>Bacteria</taxon>
        <taxon>Bacillati</taxon>
        <taxon>Actinomycetota</taxon>
        <taxon>Actinomycetes</taxon>
        <taxon>Kitasatosporales</taxon>
        <taxon>Streptomycetaceae</taxon>
        <taxon>Streptomyces</taxon>
    </lineage>
</organism>
<dbReference type="AlphaFoldDB" id="A0A917UNY7"/>
<name>A0A917UNY7_9ACTN</name>
<dbReference type="PANTHER" id="PTHR47756">
    <property type="entry name" value="BLL6612 PROTEIN-RELATED"/>
    <property type="match status" value="1"/>
</dbReference>
<accession>A0A917UNY7</accession>
<reference evidence="1" key="1">
    <citation type="journal article" date="2014" name="Int. J. Syst. Evol. Microbiol.">
        <title>Complete genome sequence of Corynebacterium casei LMG S-19264T (=DSM 44701T), isolated from a smear-ripened cheese.</title>
        <authorList>
            <consortium name="US DOE Joint Genome Institute (JGI-PGF)"/>
            <person name="Walter F."/>
            <person name="Albersmeier A."/>
            <person name="Kalinowski J."/>
            <person name="Ruckert C."/>
        </authorList>
    </citation>
    <scope>NUCLEOTIDE SEQUENCE</scope>
    <source>
        <strain evidence="1">CGMCC 4.7272</strain>
    </source>
</reference>
<proteinExistence type="predicted"/>
<protein>
    <submittedName>
        <fullName evidence="1">Uncharacterized protein</fullName>
    </submittedName>
</protein>